<organism evidence="4 5">
    <name type="scientific">Weissella confusa</name>
    <name type="common">Lactobacillus confusus</name>
    <dbReference type="NCBI Taxonomy" id="1583"/>
    <lineage>
        <taxon>Bacteria</taxon>
        <taxon>Bacillati</taxon>
        <taxon>Bacillota</taxon>
        <taxon>Bacilli</taxon>
        <taxon>Lactobacillales</taxon>
        <taxon>Lactobacillaceae</taxon>
        <taxon>Weissella</taxon>
    </lineage>
</organism>
<gene>
    <name evidence="2" type="ORF">H7R52_10630</name>
    <name evidence="4" type="ORF">HAU20_07140</name>
    <name evidence="3" type="ORF">HAU43_02130</name>
</gene>
<evidence type="ECO:0000313" key="3">
    <source>
        <dbReference type="EMBL" id="MBJ7631904.1"/>
    </source>
</evidence>
<dbReference type="EMBL" id="JAAOCP010000007">
    <property type="protein sequence ID" value="MBJ7639154.1"/>
    <property type="molecule type" value="Genomic_DNA"/>
</dbReference>
<feature type="domain" description="Flavodoxin" evidence="1">
    <location>
        <begin position="7"/>
        <end position="139"/>
    </location>
</feature>
<dbReference type="AlphaFoldDB" id="A0A413FQT4"/>
<proteinExistence type="predicted"/>
<dbReference type="Proteomes" id="UP000650485">
    <property type="component" value="Unassembled WGS sequence"/>
</dbReference>
<dbReference type="Pfam" id="PF12724">
    <property type="entry name" value="Flavodoxin_5"/>
    <property type="match status" value="1"/>
</dbReference>
<reference evidence="4 5" key="3">
    <citation type="journal article" date="2021" name="Int. J. Food Microbiol.">
        <title>Safety demonstration of a microbial species for use in the food chain: Weissella confusa.</title>
        <authorList>
            <person name="Bourdichon F."/>
            <person name="Patrone V."/>
            <person name="Fontana A."/>
            <person name="Milani G."/>
            <person name="Morelli L."/>
        </authorList>
    </citation>
    <scope>NUCLEOTIDE SEQUENCE [LARGE SCALE GENOMIC DNA]</scope>
    <source>
        <strain evidence="3">CCUG 30943</strain>
        <strain evidence="4 5">CCUG 43002</strain>
    </source>
</reference>
<comment type="caution">
    <text evidence="4">The sequence shown here is derived from an EMBL/GenBank/DDBJ whole genome shotgun (WGS) entry which is preliminary data.</text>
</comment>
<dbReference type="RefSeq" id="WP_003609329.1">
    <property type="nucleotide sequence ID" value="NZ_ALXH01000026.1"/>
</dbReference>
<accession>A0A413FQT4</accession>
<evidence type="ECO:0000313" key="2">
    <source>
        <dbReference type="EMBL" id="MBC6499116.1"/>
    </source>
</evidence>
<keyword evidence="5" id="KW-1185">Reference proteome</keyword>
<dbReference type="GeneID" id="57978866"/>
<dbReference type="Proteomes" id="UP000808038">
    <property type="component" value="Unassembled WGS sequence"/>
</dbReference>
<evidence type="ECO:0000259" key="1">
    <source>
        <dbReference type="Pfam" id="PF12724"/>
    </source>
</evidence>
<reference evidence="2" key="2">
    <citation type="submission" date="2020-08" db="EMBL/GenBank/DDBJ databases">
        <title>Complete genome sequence of Weissella confusa strain FS54 provides insights into metabolic potential.</title>
        <authorList>
            <person name="Fhoula I."/>
            <person name="Najjari A."/>
            <person name="Lekired A."/>
            <person name="Bessrour-Aouam N."/>
            <person name="Jaballah S."/>
            <person name="Klibi N."/>
            <person name="Ouzari H.-I."/>
        </authorList>
    </citation>
    <scope>NUCLEOTIDE SEQUENCE</scope>
    <source>
        <strain evidence="2">FS54</strain>
    </source>
</reference>
<evidence type="ECO:0000313" key="4">
    <source>
        <dbReference type="EMBL" id="MBJ7639154.1"/>
    </source>
</evidence>
<dbReference type="Proteomes" id="UP000728106">
    <property type="component" value="Unassembled WGS sequence"/>
</dbReference>
<dbReference type="EMBL" id="JACSZT010000008">
    <property type="protein sequence ID" value="MBC6499116.1"/>
    <property type="molecule type" value="Genomic_DNA"/>
</dbReference>
<sequence>MSKTNAVVIYASKYGTTEAYAKDFATALDLPVCDYHKCPALAAEPGIEKVYVFAPIYRRTVAGLPEIAHVFDPDIVERVFVVGMTDPEDKETIQFLEDQVHDYMPRASVSLLGGKIDIDKVSTSDKMLLKVMYAFEKRKAMGERTPTEQRLVEMVESRQTDMTDMTLIEHLLENLQKN</sequence>
<name>A0A413FQT4_WEICO</name>
<protein>
    <recommendedName>
        <fullName evidence="1">Flavodoxin domain-containing protein</fullName>
    </recommendedName>
</protein>
<evidence type="ECO:0000313" key="5">
    <source>
        <dbReference type="Proteomes" id="UP000728106"/>
    </source>
</evidence>
<dbReference type="SUPFAM" id="SSF52218">
    <property type="entry name" value="Flavoproteins"/>
    <property type="match status" value="1"/>
</dbReference>
<dbReference type="InterPro" id="IPR029039">
    <property type="entry name" value="Flavoprotein-like_sf"/>
</dbReference>
<reference evidence="4" key="1">
    <citation type="submission" date="2020-02" db="EMBL/GenBank/DDBJ databases">
        <authorList>
            <person name="Fontana A."/>
            <person name="Patrone V."/>
            <person name="Morelli L."/>
        </authorList>
    </citation>
    <scope>NUCLEOTIDE SEQUENCE</scope>
    <source>
        <strain evidence="3">CCUG 30943</strain>
        <strain evidence="4">CCUG 43002</strain>
    </source>
</reference>
<dbReference type="EMBL" id="JAAOCX010000002">
    <property type="protein sequence ID" value="MBJ7631904.1"/>
    <property type="molecule type" value="Genomic_DNA"/>
</dbReference>
<dbReference type="InterPro" id="IPR026816">
    <property type="entry name" value="Flavodoxin_dom"/>
</dbReference>